<reference evidence="3 4" key="1">
    <citation type="submission" date="2018-06" db="EMBL/GenBank/DDBJ databases">
        <title>Marinomonas sp. YLB-05 draft genome sequence.</title>
        <authorList>
            <person name="Yu L."/>
            <person name="Tang X."/>
        </authorList>
    </citation>
    <scope>NUCLEOTIDE SEQUENCE [LARGE SCALE GENOMIC DNA]</scope>
    <source>
        <strain evidence="3 4">YLB-05</strain>
    </source>
</reference>
<dbReference type="InterPro" id="IPR007730">
    <property type="entry name" value="SPOR-like_dom"/>
</dbReference>
<dbReference type="SUPFAM" id="SSF110997">
    <property type="entry name" value="Sporulation related repeat"/>
    <property type="match status" value="1"/>
</dbReference>
<feature type="compositionally biased region" description="Basic and acidic residues" evidence="1">
    <location>
        <begin position="117"/>
        <end position="134"/>
    </location>
</feature>
<comment type="caution">
    <text evidence="3">The sequence shown here is derived from an EMBL/GenBank/DDBJ whole genome shotgun (WGS) entry which is preliminary data.</text>
</comment>
<dbReference type="InterPro" id="IPR036680">
    <property type="entry name" value="SPOR-like_sf"/>
</dbReference>
<evidence type="ECO:0000259" key="2">
    <source>
        <dbReference type="PROSITE" id="PS51724"/>
    </source>
</evidence>
<dbReference type="Gene3D" id="3.30.70.1070">
    <property type="entry name" value="Sporulation related repeat"/>
    <property type="match status" value="1"/>
</dbReference>
<feature type="compositionally biased region" description="Polar residues" evidence="1">
    <location>
        <begin position="71"/>
        <end position="88"/>
    </location>
</feature>
<keyword evidence="4" id="KW-1185">Reference proteome</keyword>
<dbReference type="AlphaFoldDB" id="A0A370U868"/>
<gene>
    <name evidence="3" type="ORF">DN730_12335</name>
</gene>
<organism evidence="3 4">
    <name type="scientific">Marinomonas piezotolerans</name>
    <dbReference type="NCBI Taxonomy" id="2213058"/>
    <lineage>
        <taxon>Bacteria</taxon>
        <taxon>Pseudomonadati</taxon>
        <taxon>Pseudomonadota</taxon>
        <taxon>Gammaproteobacteria</taxon>
        <taxon>Oceanospirillales</taxon>
        <taxon>Oceanospirillaceae</taxon>
        <taxon>Marinomonas</taxon>
    </lineage>
</organism>
<dbReference type="PROSITE" id="PS51257">
    <property type="entry name" value="PROKAR_LIPOPROTEIN"/>
    <property type="match status" value="1"/>
</dbReference>
<name>A0A370U868_9GAMM</name>
<evidence type="ECO:0000256" key="1">
    <source>
        <dbReference type="SAM" id="MobiDB-lite"/>
    </source>
</evidence>
<dbReference type="GO" id="GO:0042834">
    <property type="term" value="F:peptidoglycan binding"/>
    <property type="evidence" value="ECO:0007669"/>
    <property type="project" value="InterPro"/>
</dbReference>
<evidence type="ECO:0000313" key="3">
    <source>
        <dbReference type="EMBL" id="RDL43961.1"/>
    </source>
</evidence>
<dbReference type="OrthoDB" id="6385902at2"/>
<dbReference type="EMBL" id="QKRA01000005">
    <property type="protein sequence ID" value="RDL43961.1"/>
    <property type="molecule type" value="Genomic_DNA"/>
</dbReference>
<dbReference type="RefSeq" id="WP_115468446.1">
    <property type="nucleotide sequence ID" value="NZ_QKRA01000005.1"/>
</dbReference>
<feature type="compositionally biased region" description="Polar residues" evidence="1">
    <location>
        <begin position="97"/>
        <end position="116"/>
    </location>
</feature>
<dbReference type="Proteomes" id="UP000254326">
    <property type="component" value="Unassembled WGS sequence"/>
</dbReference>
<dbReference type="Pfam" id="PF05036">
    <property type="entry name" value="SPOR"/>
    <property type="match status" value="1"/>
</dbReference>
<sequence>MRHMFFFAIVGSVLLAGCATKKDDSTSMTNAQLQSALQAQQQEWENIKPQLERVLALESDIKLLVEKQNAASGSTDNMMQADNMPTTEQADDAPASIDSTSEQTQMGEEESASTMLKETDGNVESEKDRGKIDPFDQAPPKGAVTADFYGQEGKNLDYPYFGVQIAAYASKQLAREGWRKVSRAYPEEFVDTAPLINRSEIKGNTYYQLIVGPFLTKPYGDDFCNMLKQMQQDCLVTRYKGDPFLSL</sequence>
<accession>A0A370U868</accession>
<dbReference type="PROSITE" id="PS51724">
    <property type="entry name" value="SPOR"/>
    <property type="match status" value="1"/>
</dbReference>
<proteinExistence type="predicted"/>
<feature type="region of interest" description="Disordered" evidence="1">
    <location>
        <begin position="71"/>
        <end position="138"/>
    </location>
</feature>
<feature type="domain" description="SPOR" evidence="2">
    <location>
        <begin position="155"/>
        <end position="239"/>
    </location>
</feature>
<protein>
    <recommendedName>
        <fullName evidence="2">SPOR domain-containing protein</fullName>
    </recommendedName>
</protein>
<evidence type="ECO:0000313" key="4">
    <source>
        <dbReference type="Proteomes" id="UP000254326"/>
    </source>
</evidence>